<feature type="domain" description="Histidine kinase/HSP90-like ATPase" evidence="1">
    <location>
        <begin position="82"/>
        <end position="193"/>
    </location>
</feature>
<protein>
    <recommendedName>
        <fullName evidence="1">Histidine kinase/HSP90-like ATPase domain-containing protein</fullName>
    </recommendedName>
</protein>
<dbReference type="InterPro" id="IPR003594">
    <property type="entry name" value="HATPase_dom"/>
</dbReference>
<evidence type="ECO:0000259" key="1">
    <source>
        <dbReference type="Pfam" id="PF13581"/>
    </source>
</evidence>
<evidence type="ECO:0000313" key="2">
    <source>
        <dbReference type="EMBL" id="PIS41413.1"/>
    </source>
</evidence>
<dbReference type="EMBL" id="PEXV01000110">
    <property type="protein sequence ID" value="PIS41413.1"/>
    <property type="molecule type" value="Genomic_DNA"/>
</dbReference>
<reference evidence="3" key="1">
    <citation type="submission" date="2017-09" db="EMBL/GenBank/DDBJ databases">
        <title>Depth-based differentiation of microbial function through sediment-hosted aquifers and enrichment of novel symbionts in the deep terrestrial subsurface.</title>
        <authorList>
            <person name="Probst A.J."/>
            <person name="Ladd B."/>
            <person name="Jarett J.K."/>
            <person name="Geller-Mcgrath D.E."/>
            <person name="Sieber C.M.K."/>
            <person name="Emerson J.B."/>
            <person name="Anantharaman K."/>
            <person name="Thomas B.C."/>
            <person name="Malmstrom R."/>
            <person name="Stieglmeier M."/>
            <person name="Klingl A."/>
            <person name="Woyke T."/>
            <person name="Ryan C.M."/>
            <person name="Banfield J.F."/>
        </authorList>
    </citation>
    <scope>NUCLEOTIDE SEQUENCE [LARGE SCALE GENOMIC DNA]</scope>
</reference>
<dbReference type="Proteomes" id="UP000228711">
    <property type="component" value="Unassembled WGS sequence"/>
</dbReference>
<dbReference type="AlphaFoldDB" id="A0A2H0YUK1"/>
<dbReference type="Gene3D" id="3.30.565.10">
    <property type="entry name" value="Histidine kinase-like ATPase, C-terminal domain"/>
    <property type="match status" value="1"/>
</dbReference>
<comment type="caution">
    <text evidence="2">The sequence shown here is derived from an EMBL/GenBank/DDBJ whole genome shotgun (WGS) entry which is preliminary data.</text>
</comment>
<proteinExistence type="predicted"/>
<dbReference type="SUPFAM" id="SSF55874">
    <property type="entry name" value="ATPase domain of HSP90 chaperone/DNA topoisomerase II/histidine kinase"/>
    <property type="match status" value="1"/>
</dbReference>
<dbReference type="InterPro" id="IPR036890">
    <property type="entry name" value="HATPase_C_sf"/>
</dbReference>
<gene>
    <name evidence="2" type="ORF">COT25_03230</name>
</gene>
<accession>A0A2H0YUK1</accession>
<name>A0A2H0YUK1_9BACT</name>
<sequence length="221" mass="24536">MKRNRLISLPGGLTILGGTTPILKQGHNEHVDLILEDFDFASYDVQTGVLTITNSQPQVRVFHEQYHFTQGKAGSLYFNVGSDMEHLALIEAVVSNVVKDFPVDEAKVGIVLTELIHNAMQVAEERSQHKDIQVALLYVPTFGMFLSVTDELGRLNLEELPGSFLDESGEVSLECHGRGLLIIAELMEWLAYNPCATDEGCKEILICVPMRTLAEQEETHA</sequence>
<organism evidence="2 3">
    <name type="scientific">Candidatus Kerfeldbacteria bacterium CG08_land_8_20_14_0_20_42_7</name>
    <dbReference type="NCBI Taxonomy" id="2014245"/>
    <lineage>
        <taxon>Bacteria</taxon>
        <taxon>Candidatus Kerfeldiibacteriota</taxon>
    </lineage>
</organism>
<evidence type="ECO:0000313" key="3">
    <source>
        <dbReference type="Proteomes" id="UP000228711"/>
    </source>
</evidence>
<dbReference type="Pfam" id="PF13581">
    <property type="entry name" value="HATPase_c_2"/>
    <property type="match status" value="1"/>
</dbReference>